<dbReference type="SMART" id="SM00353">
    <property type="entry name" value="HLH"/>
    <property type="match status" value="1"/>
</dbReference>
<organism evidence="7 8">
    <name type="scientific">Oryzias javanicus</name>
    <name type="common">Javanese ricefish</name>
    <name type="synonym">Aplocheilus javanicus</name>
    <dbReference type="NCBI Taxonomy" id="123683"/>
    <lineage>
        <taxon>Eukaryota</taxon>
        <taxon>Metazoa</taxon>
        <taxon>Chordata</taxon>
        <taxon>Craniata</taxon>
        <taxon>Vertebrata</taxon>
        <taxon>Euteleostomi</taxon>
        <taxon>Actinopterygii</taxon>
        <taxon>Neopterygii</taxon>
        <taxon>Teleostei</taxon>
        <taxon>Neoteleostei</taxon>
        <taxon>Acanthomorphata</taxon>
        <taxon>Ovalentaria</taxon>
        <taxon>Atherinomorphae</taxon>
        <taxon>Beloniformes</taxon>
        <taxon>Adrianichthyidae</taxon>
        <taxon>Oryziinae</taxon>
        <taxon>Oryzias</taxon>
    </lineage>
</organism>
<feature type="region of interest" description="Disordered" evidence="5">
    <location>
        <begin position="206"/>
        <end position="232"/>
    </location>
</feature>
<feature type="compositionally biased region" description="Basic and acidic residues" evidence="5">
    <location>
        <begin position="206"/>
        <end position="218"/>
    </location>
</feature>
<evidence type="ECO:0000313" key="8">
    <source>
        <dbReference type="Proteomes" id="UP000283210"/>
    </source>
</evidence>
<dbReference type="PANTHER" id="PTHR13864:SF15">
    <property type="entry name" value="T-CELL ACUTE LYMPHOCYTIC LEUKEMIA PROTEIN 1 HOMOLOG-RELATED"/>
    <property type="match status" value="1"/>
</dbReference>
<sequence length="259" mass="29587">MRSRRGRDEEEEEEEERKTRLLQRGGGSLGPWGAASWEPELNEAANGTVTIRVGSPWKRSVTTRWGGGGRLYKSRSGTHETHSTSAEPEPPRTPNPDPRAAARDMRYEVQSPARAFNSQPETCFLMKQTSSFIDNSGFTHGSRPRMVRRIFTNSRERWRQQNVNGAFSELRRLIPTHPPDRKLSKNEILRLALRYIRFLDQLLTDQDPRDGDTSEKGEQGLQGELSPNPSSISSEEIDFDVLMDETLHLPYLHLPDIYD</sequence>
<dbReference type="PROSITE" id="PS50888">
    <property type="entry name" value="BHLH"/>
    <property type="match status" value="1"/>
</dbReference>
<evidence type="ECO:0000313" key="7">
    <source>
        <dbReference type="EMBL" id="RVE73768.1"/>
    </source>
</evidence>
<dbReference type="AlphaFoldDB" id="A0A437DFI8"/>
<dbReference type="Gene3D" id="4.10.280.10">
    <property type="entry name" value="Helix-loop-helix DNA-binding domain"/>
    <property type="match status" value="1"/>
</dbReference>
<feature type="region of interest" description="Disordered" evidence="5">
    <location>
        <begin position="1"/>
        <end position="42"/>
    </location>
</feature>
<dbReference type="GO" id="GO:0046983">
    <property type="term" value="F:protein dimerization activity"/>
    <property type="evidence" value="ECO:0007669"/>
    <property type="project" value="InterPro"/>
</dbReference>
<feature type="domain" description="BHLH" evidence="6">
    <location>
        <begin position="147"/>
        <end position="199"/>
    </location>
</feature>
<dbReference type="Proteomes" id="UP000283210">
    <property type="component" value="Chromosome 4"/>
</dbReference>
<dbReference type="PANTHER" id="PTHR13864">
    <property type="entry name" value="T-CELL ACUTE LYMPHOCYTIC LEUKEMIA/STEM CELL LEUKEMIA-RELATED"/>
    <property type="match status" value="1"/>
</dbReference>
<evidence type="ECO:0000256" key="4">
    <source>
        <dbReference type="ARBA" id="ARBA00075195"/>
    </source>
</evidence>
<gene>
    <name evidence="7" type="ORF">OJAV_G00034540</name>
</gene>
<dbReference type="InterPro" id="IPR011598">
    <property type="entry name" value="bHLH_dom"/>
</dbReference>
<evidence type="ECO:0000259" key="6">
    <source>
        <dbReference type="PROSITE" id="PS50888"/>
    </source>
</evidence>
<proteinExistence type="predicted"/>
<evidence type="ECO:0000256" key="3">
    <source>
        <dbReference type="ARBA" id="ARBA00023163"/>
    </source>
</evidence>
<dbReference type="Pfam" id="PF00010">
    <property type="entry name" value="HLH"/>
    <property type="match status" value="1"/>
</dbReference>
<dbReference type="GO" id="GO:0000981">
    <property type="term" value="F:DNA-binding transcription factor activity, RNA polymerase II-specific"/>
    <property type="evidence" value="ECO:0007669"/>
    <property type="project" value="InterPro"/>
</dbReference>
<evidence type="ECO:0000256" key="2">
    <source>
        <dbReference type="ARBA" id="ARBA00023125"/>
    </source>
</evidence>
<dbReference type="GO" id="GO:0000978">
    <property type="term" value="F:RNA polymerase II cis-regulatory region sequence-specific DNA binding"/>
    <property type="evidence" value="ECO:0007669"/>
    <property type="project" value="TreeGrafter"/>
</dbReference>
<dbReference type="EMBL" id="CM012440">
    <property type="protein sequence ID" value="RVE73768.1"/>
    <property type="molecule type" value="Genomic_DNA"/>
</dbReference>
<protein>
    <recommendedName>
        <fullName evidence="4">Stem cell protein</fullName>
    </recommendedName>
</protein>
<reference evidence="7 8" key="1">
    <citation type="submission" date="2018-11" db="EMBL/GenBank/DDBJ databases">
        <authorList>
            <person name="Lopez-Roques C."/>
            <person name="Donnadieu C."/>
            <person name="Bouchez O."/>
            <person name="Klopp C."/>
            <person name="Cabau C."/>
            <person name="Zahm M."/>
        </authorList>
    </citation>
    <scope>NUCLEOTIDE SEQUENCE [LARGE SCALE GENOMIC DNA]</scope>
    <source>
        <strain evidence="7">RS831</strain>
        <tissue evidence="7">Whole body</tissue>
    </source>
</reference>
<dbReference type="InterPro" id="IPR036638">
    <property type="entry name" value="HLH_DNA-bd_sf"/>
</dbReference>
<reference evidence="7 8" key="2">
    <citation type="submission" date="2019-01" db="EMBL/GenBank/DDBJ databases">
        <title>A chromosome length genome reference of the Java medaka (oryzias javanicus).</title>
        <authorList>
            <person name="Herpin A."/>
            <person name="Takehana Y."/>
            <person name="Naruse K."/>
            <person name="Ansai S."/>
            <person name="Kawaguchi M."/>
        </authorList>
    </citation>
    <scope>NUCLEOTIDE SEQUENCE [LARGE SCALE GENOMIC DNA]</scope>
    <source>
        <strain evidence="7">RS831</strain>
        <tissue evidence="7">Whole body</tissue>
    </source>
</reference>
<dbReference type="CDD" id="cd11413">
    <property type="entry name" value="bHLH_TS_TAL_LYL"/>
    <property type="match status" value="1"/>
</dbReference>
<evidence type="ECO:0000256" key="5">
    <source>
        <dbReference type="SAM" id="MobiDB-lite"/>
    </source>
</evidence>
<accession>A0A437DFI8</accession>
<feature type="region of interest" description="Disordered" evidence="5">
    <location>
        <begin position="56"/>
        <end position="100"/>
    </location>
</feature>
<evidence type="ECO:0000256" key="1">
    <source>
        <dbReference type="ARBA" id="ARBA00023015"/>
    </source>
</evidence>
<dbReference type="OrthoDB" id="10069510at2759"/>
<keyword evidence="2" id="KW-0238">DNA-binding</keyword>
<keyword evidence="3" id="KW-0804">Transcription</keyword>
<dbReference type="FunFam" id="4.10.280.10:FF:000015">
    <property type="entry name" value="T-cell acute lymphocytic leukemia 1"/>
    <property type="match status" value="1"/>
</dbReference>
<keyword evidence="8" id="KW-1185">Reference proteome</keyword>
<dbReference type="SUPFAM" id="SSF47459">
    <property type="entry name" value="HLH, helix-loop-helix DNA-binding domain"/>
    <property type="match status" value="1"/>
</dbReference>
<name>A0A437DFI8_ORYJA</name>
<dbReference type="InterPro" id="IPR040238">
    <property type="entry name" value="TAL-like"/>
</dbReference>
<keyword evidence="1" id="KW-0805">Transcription regulation</keyword>